<evidence type="ECO:0000313" key="1">
    <source>
        <dbReference type="EMBL" id="RUA23012.1"/>
    </source>
</evidence>
<gene>
    <name evidence="1" type="ORF">DSL92_01700</name>
</gene>
<accession>A0A3S0Q1J6</accession>
<proteinExistence type="predicted"/>
<name>A0A3S0Q1J6_9GAMM</name>
<organism evidence="1">
    <name type="scientific">Billgrantia gudaonensis</name>
    <dbReference type="NCBI Taxonomy" id="376427"/>
    <lineage>
        <taxon>Bacteria</taxon>
        <taxon>Pseudomonadati</taxon>
        <taxon>Pseudomonadota</taxon>
        <taxon>Gammaproteobacteria</taxon>
        <taxon>Oceanospirillales</taxon>
        <taxon>Halomonadaceae</taxon>
        <taxon>Billgrantia</taxon>
    </lineage>
</organism>
<protein>
    <submittedName>
        <fullName evidence="1">Uncharacterized protein</fullName>
    </submittedName>
</protein>
<comment type="caution">
    <text evidence="1">The sequence shown here is derived from an EMBL/GenBank/DDBJ whole genome shotgun (WGS) entry which is preliminary data.</text>
</comment>
<dbReference type="AlphaFoldDB" id="A0A3S0Q1J6"/>
<reference evidence="1" key="1">
    <citation type="submission" date="2018-12" db="EMBL/GenBank/DDBJ databases">
        <authorList>
            <person name="Jadhav K."/>
            <person name="Kushwaha B."/>
            <person name="Jadhav I."/>
        </authorList>
    </citation>
    <scope>NUCLEOTIDE SEQUENCE [LARGE SCALE GENOMIC DNA]</scope>
    <source>
        <strain evidence="1">SBS 10</strain>
    </source>
</reference>
<sequence>MGLRWRYWRGETPEALRARVSPCPLIEAPFHWPYWPSAAARRVKTRLILSMDAEVAVIRTNACCATPSSRLSRPPRRHASAAAESCPSAFHELAAATASRGKRNPRATSASACIAAAAISGLADRRQRLSRAHPTLLRSCWQA</sequence>
<dbReference type="EMBL" id="RXHI01000004">
    <property type="protein sequence ID" value="RUA23012.1"/>
    <property type="molecule type" value="Genomic_DNA"/>
</dbReference>